<proteinExistence type="predicted"/>
<dbReference type="Proteomes" id="UP001307849">
    <property type="component" value="Unassembled WGS sequence"/>
</dbReference>
<feature type="region of interest" description="Disordered" evidence="1">
    <location>
        <begin position="1"/>
        <end position="112"/>
    </location>
</feature>
<dbReference type="AlphaFoldDB" id="A0AAN8NJB8"/>
<organism evidence="2 3">
    <name type="scientific">Arthrobotrys conoides</name>
    <dbReference type="NCBI Taxonomy" id="74498"/>
    <lineage>
        <taxon>Eukaryota</taxon>
        <taxon>Fungi</taxon>
        <taxon>Dikarya</taxon>
        <taxon>Ascomycota</taxon>
        <taxon>Pezizomycotina</taxon>
        <taxon>Orbiliomycetes</taxon>
        <taxon>Orbiliales</taxon>
        <taxon>Orbiliaceae</taxon>
        <taxon>Arthrobotrys</taxon>
    </lineage>
</organism>
<gene>
    <name evidence="2" type="ORF">TWF506_005479</name>
</gene>
<keyword evidence="3" id="KW-1185">Reference proteome</keyword>
<reference evidence="2 3" key="1">
    <citation type="submission" date="2019-10" db="EMBL/GenBank/DDBJ databases">
        <authorList>
            <person name="Palmer J.M."/>
        </authorList>
    </citation>
    <scope>NUCLEOTIDE SEQUENCE [LARGE SCALE GENOMIC DNA]</scope>
    <source>
        <strain evidence="2 3">TWF506</strain>
    </source>
</reference>
<accession>A0AAN8NJB8</accession>
<protein>
    <submittedName>
        <fullName evidence="2">Uncharacterized protein</fullName>
    </submittedName>
</protein>
<sequence>MPRPAKNTTKKGAVASNGSGNASVPPPEIPPSGYIVAGRTLRPRKAKRTPWEEAPVSSKKRGRGSAEADQNATAAKRRKPNQKAALPNVEDNPEPATASEHEAQTATLKEQLARAEERAVMAESMLAKAEMKIKKLEKQSQKLAADLKTEKERSRRAELRQKDAEFRLEQHIDKAKMISAIFGEDVERSMEALFGGKVTGWAIDAFTDIDVPTLVSELLVLEQDPDFRSFFSFGCFNVSTREALESLQGPAFFEALVTSTIVEKFFDNPFFACPPLMRDALTAVRDKIAETDQPAACKWTANTVAQIATSDKIGVENYRRGVAETLNRFMRVVISQNDYLTPGDIQGLEKRLDTIVQESAELALQWHHHEQKFGVFKTPGDALWGEELVNFCVPHGRELEEVRESGPWKVVATVRPGFVVYTSPVDARRLREPYALTKARLALQEVAEAG</sequence>
<dbReference type="EMBL" id="JAVHJM010000002">
    <property type="protein sequence ID" value="KAK6518319.1"/>
    <property type="molecule type" value="Genomic_DNA"/>
</dbReference>
<evidence type="ECO:0000313" key="2">
    <source>
        <dbReference type="EMBL" id="KAK6518319.1"/>
    </source>
</evidence>
<evidence type="ECO:0000256" key="1">
    <source>
        <dbReference type="SAM" id="MobiDB-lite"/>
    </source>
</evidence>
<name>A0AAN8NJB8_9PEZI</name>
<comment type="caution">
    <text evidence="2">The sequence shown here is derived from an EMBL/GenBank/DDBJ whole genome shotgun (WGS) entry which is preliminary data.</text>
</comment>
<evidence type="ECO:0000313" key="3">
    <source>
        <dbReference type="Proteomes" id="UP001307849"/>
    </source>
</evidence>